<dbReference type="EMBL" id="DSGT01000010">
    <property type="protein sequence ID" value="HEW53311.1"/>
    <property type="molecule type" value="Genomic_DNA"/>
</dbReference>
<comment type="caution">
    <text evidence="8">The sequence shown here is derived from an EMBL/GenBank/DDBJ whole genome shotgun (WGS) entry which is preliminary data.</text>
</comment>
<dbReference type="Pfam" id="PF08069">
    <property type="entry name" value="Ribosomal_S13_N"/>
    <property type="match status" value="1"/>
</dbReference>
<accession>A0A7C2VGW9</accession>
<proteinExistence type="inferred from homology"/>
<dbReference type="InterPro" id="IPR009068">
    <property type="entry name" value="uS15_NS1_RNA-bd_sf"/>
</dbReference>
<protein>
    <recommendedName>
        <fullName evidence="4">Small ribosomal subunit protein uS15</fullName>
    </recommendedName>
</protein>
<dbReference type="CDD" id="cd00353">
    <property type="entry name" value="Ribosomal_S15p_S13e"/>
    <property type="match status" value="1"/>
</dbReference>
<gene>
    <name evidence="4" type="primary">rps15</name>
    <name evidence="8" type="ORF">ENO77_04005</name>
</gene>
<evidence type="ECO:0000256" key="5">
    <source>
        <dbReference type="RuleBase" id="RU003919"/>
    </source>
</evidence>
<feature type="compositionally biased region" description="Basic residues" evidence="6">
    <location>
        <begin position="1"/>
        <end position="15"/>
    </location>
</feature>
<dbReference type="InterPro" id="IPR023029">
    <property type="entry name" value="Ribosomal_uS15_arc_euk"/>
</dbReference>
<evidence type="ECO:0000259" key="7">
    <source>
        <dbReference type="SMART" id="SM01386"/>
    </source>
</evidence>
<comment type="subunit">
    <text evidence="4">Part of the 30S ribosomal subunit.</text>
</comment>
<feature type="region of interest" description="Disordered" evidence="6">
    <location>
        <begin position="1"/>
        <end position="20"/>
    </location>
</feature>
<evidence type="ECO:0000256" key="1">
    <source>
        <dbReference type="ARBA" id="ARBA00008434"/>
    </source>
</evidence>
<evidence type="ECO:0000313" key="8">
    <source>
        <dbReference type="EMBL" id="HEW53311.1"/>
    </source>
</evidence>
<dbReference type="AlphaFoldDB" id="A0A7C2VGW9"/>
<evidence type="ECO:0000256" key="4">
    <source>
        <dbReference type="HAMAP-Rule" id="MF_01343"/>
    </source>
</evidence>
<dbReference type="PANTHER" id="PTHR11885:SF6">
    <property type="entry name" value="SMALL RIBOSOMAL SUBUNIT PROTEIN US15"/>
    <property type="match status" value="1"/>
</dbReference>
<dbReference type="SMART" id="SM01387">
    <property type="entry name" value="Ribosomal_S15"/>
    <property type="match status" value="1"/>
</dbReference>
<dbReference type="GO" id="GO:0070181">
    <property type="term" value="F:small ribosomal subunit rRNA binding"/>
    <property type="evidence" value="ECO:0007669"/>
    <property type="project" value="TreeGrafter"/>
</dbReference>
<dbReference type="GO" id="GO:0003735">
    <property type="term" value="F:structural constituent of ribosome"/>
    <property type="evidence" value="ECO:0007669"/>
    <property type="project" value="InterPro"/>
</dbReference>
<dbReference type="SUPFAM" id="SSF47060">
    <property type="entry name" value="S15/NS1 RNA-binding domain"/>
    <property type="match status" value="1"/>
</dbReference>
<dbReference type="HAMAP" id="MF_01343_A">
    <property type="entry name" value="Ribosomal_uS15_A"/>
    <property type="match status" value="1"/>
</dbReference>
<dbReference type="GO" id="GO:0022627">
    <property type="term" value="C:cytosolic small ribosomal subunit"/>
    <property type="evidence" value="ECO:0007669"/>
    <property type="project" value="TreeGrafter"/>
</dbReference>
<comment type="similarity">
    <text evidence="1 4 5">Belongs to the universal ribosomal protein uS15 family.</text>
</comment>
<evidence type="ECO:0000256" key="2">
    <source>
        <dbReference type="ARBA" id="ARBA00022980"/>
    </source>
</evidence>
<dbReference type="NCBIfam" id="NF006331">
    <property type="entry name" value="PRK08561.1"/>
    <property type="match status" value="1"/>
</dbReference>
<organism evidence="8">
    <name type="scientific">Ignisphaera aggregans</name>
    <dbReference type="NCBI Taxonomy" id="334771"/>
    <lineage>
        <taxon>Archaea</taxon>
        <taxon>Thermoproteota</taxon>
        <taxon>Thermoprotei</taxon>
        <taxon>Desulfurococcales</taxon>
        <taxon>Desulfurococcaceae</taxon>
        <taxon>Ignisphaera</taxon>
    </lineage>
</organism>
<name>A0A7C2VGW9_9CREN</name>
<reference evidence="8" key="1">
    <citation type="journal article" date="2020" name="mSystems">
        <title>Genome- and Community-Level Interaction Insights into Carbon Utilization and Element Cycling Functions of Hydrothermarchaeota in Hydrothermal Sediment.</title>
        <authorList>
            <person name="Zhou Z."/>
            <person name="Liu Y."/>
            <person name="Xu W."/>
            <person name="Pan J."/>
            <person name="Luo Z.H."/>
            <person name="Li M."/>
        </authorList>
    </citation>
    <scope>NUCLEOTIDE SEQUENCE [LARGE SCALE GENOMIC DNA]</scope>
    <source>
        <strain evidence="8">SpSt-16</strain>
    </source>
</reference>
<keyword evidence="3 4" id="KW-0687">Ribonucleoprotein</keyword>
<dbReference type="GO" id="GO:0006412">
    <property type="term" value="P:translation"/>
    <property type="evidence" value="ECO:0007669"/>
    <property type="project" value="UniProtKB-UniRule"/>
</dbReference>
<evidence type="ECO:0000256" key="3">
    <source>
        <dbReference type="ARBA" id="ARBA00023274"/>
    </source>
</evidence>
<sequence>MAGKKRDKGKSHPTRPVRVGPTKWVRYSPDEIGALAAELARMGYMPSVIGIILRDQYGIPLVKSVTGMKLTKLLEKYGVKHPIPEDLLRLMARAVNLRKHLNEHPKDTASLRGLIEIESKIKSLIKYYKRVGRLPQDFEYSPSKAEIWVSQYLGTGVAATIQQALQQQSVQEAQ</sequence>
<evidence type="ECO:0000256" key="6">
    <source>
        <dbReference type="SAM" id="MobiDB-lite"/>
    </source>
</evidence>
<dbReference type="SMART" id="SM01386">
    <property type="entry name" value="Ribosomal_S13_N"/>
    <property type="match status" value="1"/>
</dbReference>
<dbReference type="PROSITE" id="PS00362">
    <property type="entry name" value="RIBOSOMAL_S15"/>
    <property type="match status" value="1"/>
</dbReference>
<dbReference type="InterPro" id="IPR000589">
    <property type="entry name" value="Ribosomal_uS15"/>
</dbReference>
<dbReference type="Pfam" id="PF00312">
    <property type="entry name" value="Ribosomal_S15"/>
    <property type="match status" value="1"/>
</dbReference>
<dbReference type="InterPro" id="IPR012606">
    <property type="entry name" value="Ribosomal_uS15_N"/>
</dbReference>
<feature type="domain" description="Small ribosomal subunit protein uS15 N-terminal" evidence="7">
    <location>
        <begin position="1"/>
        <end position="59"/>
    </location>
</feature>
<dbReference type="Gene3D" id="4.10.860.130">
    <property type="match status" value="1"/>
</dbReference>
<dbReference type="PANTHER" id="PTHR11885">
    <property type="entry name" value="RIBOSOMAL PROTEIN S15P/S13E"/>
    <property type="match status" value="1"/>
</dbReference>
<keyword evidence="2 4" id="KW-0689">Ribosomal protein</keyword>
<dbReference type="Gene3D" id="1.10.287.10">
    <property type="entry name" value="S15/NS1, RNA-binding"/>
    <property type="match status" value="1"/>
</dbReference>